<protein>
    <submittedName>
        <fullName evidence="2">Glycosyltransferase</fullName>
    </submittedName>
</protein>
<evidence type="ECO:0000313" key="3">
    <source>
        <dbReference type="Proteomes" id="UP000551327"/>
    </source>
</evidence>
<reference evidence="2 3" key="1">
    <citation type="submission" date="2020-08" db="EMBL/GenBank/DDBJ databases">
        <title>The genome sequence of type strain Novosphingobium piscinae KCTC 42194.</title>
        <authorList>
            <person name="Liu Y."/>
        </authorList>
    </citation>
    <scope>NUCLEOTIDE SEQUENCE [LARGE SCALE GENOMIC DNA]</scope>
    <source>
        <strain evidence="2 3">KCTC 42194</strain>
    </source>
</reference>
<keyword evidence="3" id="KW-1185">Reference proteome</keyword>
<dbReference type="InterPro" id="IPR055259">
    <property type="entry name" value="YkvP/CgeB_Glyco_trans-like"/>
</dbReference>
<evidence type="ECO:0000259" key="1">
    <source>
        <dbReference type="Pfam" id="PF13524"/>
    </source>
</evidence>
<name>A0A7X1KPU2_9SPHN</name>
<dbReference type="Gene3D" id="3.40.50.2000">
    <property type="entry name" value="Glycogen Phosphorylase B"/>
    <property type="match status" value="1"/>
</dbReference>
<dbReference type="Pfam" id="PF13524">
    <property type="entry name" value="Glyco_trans_1_2"/>
    <property type="match status" value="1"/>
</dbReference>
<comment type="caution">
    <text evidence="2">The sequence shown here is derived from an EMBL/GenBank/DDBJ whole genome shotgun (WGS) entry which is preliminary data.</text>
</comment>
<dbReference type="RefSeq" id="WP_185678963.1">
    <property type="nucleotide sequence ID" value="NZ_JACLAX010000006.1"/>
</dbReference>
<keyword evidence="2" id="KW-0808">Transferase</keyword>
<proteinExistence type="predicted"/>
<organism evidence="2 3">
    <name type="scientific">Novosphingobium piscinae</name>
    <dbReference type="NCBI Taxonomy" id="1507448"/>
    <lineage>
        <taxon>Bacteria</taxon>
        <taxon>Pseudomonadati</taxon>
        <taxon>Pseudomonadota</taxon>
        <taxon>Alphaproteobacteria</taxon>
        <taxon>Sphingomonadales</taxon>
        <taxon>Sphingomonadaceae</taxon>
        <taxon>Novosphingobium</taxon>
    </lineage>
</organism>
<sequence length="744" mass="81301">MTTSARAAMPPQIAFLFDLIQDISVLRPIVRVMAAERRCALLLLCSHKLKRRDRSGVWFAELVELASATGARVAVFDSPLSAIQHLQGQRGLIFSASETDLPAHETNHEVFRAAPSGYVRVTVQHGFECVGFRQNREQTIAHGEAIRFAADVVCGWGPITGMTHLAVSERAKYFELGPTMVLDRLYDRSRPHSGEAMGLVCENLHSVRMRTTGDFQAIYLQTIQEFAAAEARDGRRLALRPHPGGQFVVKTGVALPDNVELANSAMYKTDLRRFAYGISAPSSVLIDLVMAGLPTAVWTDGDHVIDTSGYAGLFHVSTVADWIDFARTAVSDPEAILVGQRDFLRNNGIDASAETIRDRLLDLVDGLLLPVTAGRPLDRPKRLLLVANGNNPTLQISFVKPLEELTGAGMVDLTLLTEGEILAAARADPADPEGLQFACAQIDRAKPDLAVFCRYSGPVGPAMLAHLRAHRVPVIFHIDDDLLNVPPEIGAKHVEHNRIERTSTVRHLLDHADLVYASTPRLKDRLADLGFLDRVLAGAIYCTSGVHRPAAPVAATTIGFMGNDKAPELDDLVPVIAGLLERNPQVRFELFGSMAMPAELQRFGLQVRAYPRVNDYDAFVTSFRALDWHIGLAPLRSTPFNVVKADTKWVDYTSIGVAVVASAGTAYDACCADGCGILASGPHEWSEALQRLVDDPDERYRMAAKAQDKLRNDYTMARLTDQVLAMFAEASARMSDCTQGSSPD</sequence>
<dbReference type="EMBL" id="JACLAX010000006">
    <property type="protein sequence ID" value="MBC2669074.1"/>
    <property type="molecule type" value="Genomic_DNA"/>
</dbReference>
<dbReference type="GO" id="GO:0016740">
    <property type="term" value="F:transferase activity"/>
    <property type="evidence" value="ECO:0007669"/>
    <property type="project" value="UniProtKB-KW"/>
</dbReference>
<feature type="domain" description="Spore protein YkvP/CgeB glycosyl transferase-like" evidence="1">
    <location>
        <begin position="580"/>
        <end position="724"/>
    </location>
</feature>
<gene>
    <name evidence="2" type="ORF">H7F53_07960</name>
</gene>
<evidence type="ECO:0000313" key="2">
    <source>
        <dbReference type="EMBL" id="MBC2669074.1"/>
    </source>
</evidence>
<dbReference type="AlphaFoldDB" id="A0A7X1KPU2"/>
<accession>A0A7X1KPU2</accession>
<dbReference type="SUPFAM" id="SSF53756">
    <property type="entry name" value="UDP-Glycosyltransferase/glycogen phosphorylase"/>
    <property type="match status" value="1"/>
</dbReference>
<dbReference type="Proteomes" id="UP000551327">
    <property type="component" value="Unassembled WGS sequence"/>
</dbReference>